<dbReference type="GO" id="GO:0071555">
    <property type="term" value="P:cell wall organization"/>
    <property type="evidence" value="ECO:0007669"/>
    <property type="project" value="UniProtKB-KW"/>
</dbReference>
<evidence type="ECO:0000313" key="4">
    <source>
        <dbReference type="EMBL" id="RLN70295.1"/>
    </source>
</evidence>
<dbReference type="OrthoDB" id="117263at2759"/>
<dbReference type="Proteomes" id="UP000284657">
    <property type="component" value="Unassembled WGS sequence"/>
</dbReference>
<evidence type="ECO:0000256" key="2">
    <source>
        <dbReference type="ARBA" id="ARBA00023316"/>
    </source>
</evidence>
<keyword evidence="2" id="KW-0961">Cell wall biogenesis/degradation</keyword>
<sequence length="61" mass="6371">GTPTSLVEITNITVDGLTGTAENLYDIVANPDVVSDWTFTNIVVNSTIIGNCSGEPSNVKC</sequence>
<dbReference type="InterPro" id="IPR011050">
    <property type="entry name" value="Pectin_lyase_fold/virulence"/>
</dbReference>
<evidence type="ECO:0000313" key="5">
    <source>
        <dbReference type="Proteomes" id="UP000277300"/>
    </source>
</evidence>
<keyword evidence="1" id="KW-0732">Signal</keyword>
<evidence type="ECO:0000313" key="3">
    <source>
        <dbReference type="EMBL" id="RLN53510.1"/>
    </source>
</evidence>
<evidence type="ECO:0000313" key="6">
    <source>
        <dbReference type="Proteomes" id="UP000284657"/>
    </source>
</evidence>
<proteinExistence type="predicted"/>
<accession>A0A3F2RD58</accession>
<protein>
    <recommendedName>
        <fullName evidence="7">Pectate lyase</fullName>
    </recommendedName>
</protein>
<reference evidence="5 6" key="1">
    <citation type="submission" date="2018-07" db="EMBL/GenBank/DDBJ databases">
        <title>Genome sequencing of oomycete isolates from Chile give support for New Zealand origin for Phytophthora kernoviae and make available the first Nothophytophthora sp. genome.</title>
        <authorList>
            <person name="Studholme D.J."/>
            <person name="Sanfuentes E."/>
            <person name="Panda P."/>
            <person name="Hill R."/>
            <person name="Sambles C."/>
            <person name="Grant M."/>
            <person name="Williams N.M."/>
            <person name="Mcdougal R.L."/>
        </authorList>
    </citation>
    <scope>NUCLEOTIDE SEQUENCE [LARGE SCALE GENOMIC DNA]</scope>
    <source>
        <strain evidence="3">Chile6</strain>
        <strain evidence="4">Chile7</strain>
    </source>
</reference>
<dbReference type="EMBL" id="MBAD02000268">
    <property type="protein sequence ID" value="RLN70295.1"/>
    <property type="molecule type" value="Genomic_DNA"/>
</dbReference>
<dbReference type="Proteomes" id="UP000277300">
    <property type="component" value="Unassembled WGS sequence"/>
</dbReference>
<dbReference type="InterPro" id="IPR050434">
    <property type="entry name" value="Glycosyl_hydrlase_28"/>
</dbReference>
<dbReference type="EMBL" id="MBDO02000612">
    <property type="protein sequence ID" value="RLN53510.1"/>
    <property type="molecule type" value="Genomic_DNA"/>
</dbReference>
<comment type="caution">
    <text evidence="3">The sequence shown here is derived from an EMBL/GenBank/DDBJ whole genome shotgun (WGS) entry which is preliminary data.</text>
</comment>
<dbReference type="AlphaFoldDB" id="A0A3F2RD58"/>
<dbReference type="GO" id="GO:0004650">
    <property type="term" value="F:polygalacturonase activity"/>
    <property type="evidence" value="ECO:0007669"/>
    <property type="project" value="TreeGrafter"/>
</dbReference>
<dbReference type="PANTHER" id="PTHR31884:SF1">
    <property type="entry name" value="POLYGALACTURONASE"/>
    <property type="match status" value="1"/>
</dbReference>
<dbReference type="GO" id="GO:0005576">
    <property type="term" value="C:extracellular region"/>
    <property type="evidence" value="ECO:0007669"/>
    <property type="project" value="TreeGrafter"/>
</dbReference>
<evidence type="ECO:0008006" key="7">
    <source>
        <dbReference type="Google" id="ProtNLM"/>
    </source>
</evidence>
<dbReference type="GO" id="GO:0045490">
    <property type="term" value="P:pectin catabolic process"/>
    <property type="evidence" value="ECO:0007669"/>
    <property type="project" value="TreeGrafter"/>
</dbReference>
<gene>
    <name evidence="4" type="ORF">BBJ29_008828</name>
    <name evidence="3" type="ORF">BBP00_00009294</name>
</gene>
<feature type="non-terminal residue" evidence="3">
    <location>
        <position position="1"/>
    </location>
</feature>
<organism evidence="3 5">
    <name type="scientific">Phytophthora kernoviae</name>
    <dbReference type="NCBI Taxonomy" id="325452"/>
    <lineage>
        <taxon>Eukaryota</taxon>
        <taxon>Sar</taxon>
        <taxon>Stramenopiles</taxon>
        <taxon>Oomycota</taxon>
        <taxon>Peronosporomycetes</taxon>
        <taxon>Peronosporales</taxon>
        <taxon>Peronosporaceae</taxon>
        <taxon>Phytophthora</taxon>
    </lineage>
</organism>
<name>A0A3F2RD58_9STRA</name>
<dbReference type="PANTHER" id="PTHR31884">
    <property type="entry name" value="POLYGALACTURONASE"/>
    <property type="match status" value="1"/>
</dbReference>
<dbReference type="SUPFAM" id="SSF51126">
    <property type="entry name" value="Pectin lyase-like"/>
    <property type="match status" value="1"/>
</dbReference>
<evidence type="ECO:0000256" key="1">
    <source>
        <dbReference type="ARBA" id="ARBA00022729"/>
    </source>
</evidence>